<dbReference type="EMBL" id="SNXS01000002">
    <property type="protein sequence ID" value="TDP72418.1"/>
    <property type="molecule type" value="Genomic_DNA"/>
</dbReference>
<dbReference type="GO" id="GO:0004252">
    <property type="term" value="F:serine-type endopeptidase activity"/>
    <property type="evidence" value="ECO:0007669"/>
    <property type="project" value="UniProtKB-UniRule"/>
</dbReference>
<proteinExistence type="inferred from homology"/>
<evidence type="ECO:0000313" key="8">
    <source>
        <dbReference type="EMBL" id="TDP72418.1"/>
    </source>
</evidence>
<dbReference type="Pfam" id="PF00082">
    <property type="entry name" value="Peptidase_S8"/>
    <property type="match status" value="1"/>
</dbReference>
<dbReference type="AlphaFoldDB" id="A0A4R6QQN5"/>
<dbReference type="PROSITE" id="PS51892">
    <property type="entry name" value="SUBTILASE"/>
    <property type="match status" value="1"/>
</dbReference>
<evidence type="ECO:0000313" key="9">
    <source>
        <dbReference type="Proteomes" id="UP000295361"/>
    </source>
</evidence>
<keyword evidence="3 5" id="KW-0378">Hydrolase</keyword>
<dbReference type="PANTHER" id="PTHR43806">
    <property type="entry name" value="PEPTIDASE S8"/>
    <property type="match status" value="1"/>
</dbReference>
<dbReference type="SUPFAM" id="SSF52743">
    <property type="entry name" value="Subtilisin-like"/>
    <property type="match status" value="1"/>
</dbReference>
<dbReference type="InterPro" id="IPR015500">
    <property type="entry name" value="Peptidase_S8_subtilisin-rel"/>
</dbReference>
<dbReference type="Proteomes" id="UP000295361">
    <property type="component" value="Unassembled WGS sequence"/>
</dbReference>
<evidence type="ECO:0000256" key="5">
    <source>
        <dbReference type="PROSITE-ProRule" id="PRU01240"/>
    </source>
</evidence>
<evidence type="ECO:0000256" key="4">
    <source>
        <dbReference type="ARBA" id="ARBA00022825"/>
    </source>
</evidence>
<dbReference type="RefSeq" id="WP_166651883.1">
    <property type="nucleotide sequence ID" value="NZ_SNXS01000002.1"/>
</dbReference>
<dbReference type="InterPro" id="IPR050131">
    <property type="entry name" value="Peptidase_S8_subtilisin-like"/>
</dbReference>
<dbReference type="InterPro" id="IPR036852">
    <property type="entry name" value="Peptidase_S8/S53_dom_sf"/>
</dbReference>
<evidence type="ECO:0000256" key="3">
    <source>
        <dbReference type="ARBA" id="ARBA00022801"/>
    </source>
</evidence>
<name>A0A4R6QQN5_9BURK</name>
<keyword evidence="6" id="KW-0732">Signal</keyword>
<feature type="active site" description="Charge relay system" evidence="5">
    <location>
        <position position="555"/>
    </location>
</feature>
<feature type="signal peptide" evidence="6">
    <location>
        <begin position="1"/>
        <end position="25"/>
    </location>
</feature>
<dbReference type="InParanoid" id="A0A4R6QQN5"/>
<comment type="caution">
    <text evidence="8">The sequence shown here is derived from an EMBL/GenBank/DDBJ whole genome shotgun (WGS) entry which is preliminary data.</text>
</comment>
<gene>
    <name evidence="8" type="ORF">DES47_102163</name>
</gene>
<protein>
    <submittedName>
        <fullName evidence="8">Subtilase family protein</fullName>
    </submittedName>
</protein>
<accession>A0A4R6QQN5</accession>
<reference evidence="8 9" key="1">
    <citation type="submission" date="2019-03" db="EMBL/GenBank/DDBJ databases">
        <title>Genomic Encyclopedia of Type Strains, Phase IV (KMG-IV): sequencing the most valuable type-strain genomes for metagenomic binning, comparative biology and taxonomic classification.</title>
        <authorList>
            <person name="Goeker M."/>
        </authorList>
    </citation>
    <scope>NUCLEOTIDE SEQUENCE [LARGE SCALE GENOMIC DNA]</scope>
    <source>
        <strain evidence="8 9">DSM 16998</strain>
    </source>
</reference>
<evidence type="ECO:0000256" key="1">
    <source>
        <dbReference type="ARBA" id="ARBA00011073"/>
    </source>
</evidence>
<evidence type="ECO:0000256" key="6">
    <source>
        <dbReference type="SAM" id="SignalP"/>
    </source>
</evidence>
<evidence type="ECO:0000259" key="7">
    <source>
        <dbReference type="Pfam" id="PF00082"/>
    </source>
</evidence>
<comment type="similarity">
    <text evidence="1 5">Belongs to the peptidase S8 family.</text>
</comment>
<evidence type="ECO:0000256" key="2">
    <source>
        <dbReference type="ARBA" id="ARBA00022670"/>
    </source>
</evidence>
<dbReference type="InterPro" id="IPR000209">
    <property type="entry name" value="Peptidase_S8/S53_dom"/>
</dbReference>
<dbReference type="PRINTS" id="PR00723">
    <property type="entry name" value="SUBTILISIN"/>
</dbReference>
<keyword evidence="9" id="KW-1185">Reference proteome</keyword>
<keyword evidence="2 5" id="KW-0645">Protease</keyword>
<keyword evidence="4 5" id="KW-0720">Serine protease</keyword>
<dbReference type="PANTHER" id="PTHR43806:SF11">
    <property type="entry name" value="CEREVISIN-RELATED"/>
    <property type="match status" value="1"/>
</dbReference>
<organism evidence="8 9">
    <name type="scientific">Roseateles toxinivorans</name>
    <dbReference type="NCBI Taxonomy" id="270368"/>
    <lineage>
        <taxon>Bacteria</taxon>
        <taxon>Pseudomonadati</taxon>
        <taxon>Pseudomonadota</taxon>
        <taxon>Betaproteobacteria</taxon>
        <taxon>Burkholderiales</taxon>
        <taxon>Sphaerotilaceae</taxon>
        <taxon>Roseateles</taxon>
    </lineage>
</organism>
<sequence>MSKLNLIPVAAAAALLVSLQGQTLAQSADAGKTASNTRQVITRADQLPRRSVTLAMLPSAYLQAPLDEARKLGTQLEAQLLADLAAYDIQDPTTLREGYTALATLAQLRGDWAAVPGWTAKARALQEKAAGKQTSGVLTDLLSQQRLEQRDAAWLTAEVARRYSAMNWTEVQDVVKSNRGAVETFNPELLVGGFKAQLDALASNGQMVVPDRVAMTIVGARMQIELLGPHKQAIVKGLQQVLDANTRAVAKADIWTPRTFAIASDAKASPVLIGVWDSGVDLSLFKTGAARGLAFDDDAQPAKALLRPLGEAEARWPQLRTMIKGSMDQRAALDTPDSRQLRATLGSLKADQVKGFTEDMALAGLYVHGTHVAGIAVEGNPFAQVYAGTMLWSHKAEPAKPSEERSRRTAAAYRSMVQGFKSAGVRVVNMSWRYGPSAYEAVMAYHNLGGTPEARKLEAARLFKIERDALHGAIAGAPEILFVAGAGNEDNSADFEEYIPAGLELPNLLTAGAVDQAGSETSFSTFGKTVVVHANGFEVDSPVPGGVRMKLSGTSMASPQVANLAAKLLALKPELKPTEVKALILQGAERLAGADGKPGRVNLINPRRSAELAGIKL</sequence>
<feature type="active site" description="Charge relay system" evidence="5">
    <location>
        <position position="277"/>
    </location>
</feature>
<feature type="chain" id="PRO_5020687543" evidence="6">
    <location>
        <begin position="26"/>
        <end position="617"/>
    </location>
</feature>
<feature type="domain" description="Peptidase S8/S53" evidence="7">
    <location>
        <begin position="367"/>
        <end position="591"/>
    </location>
</feature>
<dbReference type="Gene3D" id="3.40.50.200">
    <property type="entry name" value="Peptidase S8/S53 domain"/>
    <property type="match status" value="1"/>
</dbReference>
<dbReference type="GO" id="GO:0006508">
    <property type="term" value="P:proteolysis"/>
    <property type="evidence" value="ECO:0007669"/>
    <property type="project" value="UniProtKB-KW"/>
</dbReference>
<feature type="active site" description="Charge relay system" evidence="5">
    <location>
        <position position="368"/>
    </location>
</feature>